<keyword evidence="1" id="KW-0732">Signal</keyword>
<name>A0A5C3DWG4_9BASI</name>
<keyword evidence="3" id="KW-1185">Reference proteome</keyword>
<feature type="chain" id="PRO_5022752931" evidence="1">
    <location>
        <begin position="22"/>
        <end position="174"/>
    </location>
</feature>
<dbReference type="OrthoDB" id="2546720at2759"/>
<evidence type="ECO:0000313" key="3">
    <source>
        <dbReference type="Proteomes" id="UP000324022"/>
    </source>
</evidence>
<dbReference type="EMBL" id="OOIN01000003">
    <property type="protein sequence ID" value="SPO21581.1"/>
    <property type="molecule type" value="Genomic_DNA"/>
</dbReference>
<dbReference type="AlphaFoldDB" id="A0A5C3DWG4"/>
<evidence type="ECO:0000256" key="1">
    <source>
        <dbReference type="SAM" id="SignalP"/>
    </source>
</evidence>
<organism evidence="2 3">
    <name type="scientific">Ustilago trichophora</name>
    <dbReference type="NCBI Taxonomy" id="86804"/>
    <lineage>
        <taxon>Eukaryota</taxon>
        <taxon>Fungi</taxon>
        <taxon>Dikarya</taxon>
        <taxon>Basidiomycota</taxon>
        <taxon>Ustilaginomycotina</taxon>
        <taxon>Ustilaginomycetes</taxon>
        <taxon>Ustilaginales</taxon>
        <taxon>Ustilaginaceae</taxon>
        <taxon>Ustilago</taxon>
    </lineage>
</organism>
<dbReference type="Proteomes" id="UP000324022">
    <property type="component" value="Unassembled WGS sequence"/>
</dbReference>
<accession>A0A5C3DWG4</accession>
<sequence>MKITFATLLATLALATTSVLSVPVTEHEVHQGFGPGYGFQPGSGRKPLHNPVGLFGLKRDNQAYHALCDQHRASAKHDHRARVCFDTQLVLEKYLSAPNPNRLHGYIDGSGTNMVLYAGQYITLDEKLQIHVSRAHREHDRKRGCAYVTVHTLPWYQLQLHEIWCPGQNEPIQL</sequence>
<evidence type="ECO:0000313" key="2">
    <source>
        <dbReference type="EMBL" id="SPO21581.1"/>
    </source>
</evidence>
<protein>
    <submittedName>
        <fullName evidence="2">Related to conserved hypothetical Ustilaginaceae-specific protein</fullName>
    </submittedName>
</protein>
<proteinExistence type="predicted"/>
<gene>
    <name evidence="2" type="ORF">UTRI_01066_B</name>
</gene>
<reference evidence="2 3" key="1">
    <citation type="submission" date="2018-03" db="EMBL/GenBank/DDBJ databases">
        <authorList>
            <person name="Guldener U."/>
        </authorList>
    </citation>
    <scope>NUCLEOTIDE SEQUENCE [LARGE SCALE GENOMIC DNA]</scope>
    <source>
        <strain evidence="2 3">NBRC100155</strain>
    </source>
</reference>
<feature type="signal peptide" evidence="1">
    <location>
        <begin position="1"/>
        <end position="21"/>
    </location>
</feature>